<reference evidence="3 4" key="1">
    <citation type="submission" date="2016-10" db="EMBL/GenBank/DDBJ databases">
        <authorList>
            <person name="de Groot N.N."/>
        </authorList>
    </citation>
    <scope>NUCLEOTIDE SEQUENCE [LARGE SCALE GENOMIC DNA]</scope>
    <source>
        <strain evidence="3 4">KHGC13</strain>
    </source>
</reference>
<dbReference type="STRING" id="155865.SAMN05216515_11061"/>
<evidence type="ECO:0000259" key="2">
    <source>
        <dbReference type="Pfam" id="PF08241"/>
    </source>
</evidence>
<dbReference type="Pfam" id="PF08241">
    <property type="entry name" value="Methyltransf_11"/>
    <property type="match status" value="1"/>
</dbReference>
<dbReference type="RefSeq" id="WP_090471009.1">
    <property type="nucleotide sequence ID" value="NZ_FOWF01000010.1"/>
</dbReference>
<dbReference type="InterPro" id="IPR013216">
    <property type="entry name" value="Methyltransf_11"/>
</dbReference>
<proteinExistence type="predicted"/>
<organism evidence="3 4">
    <name type="scientific">Eubacterium pyruvativorans</name>
    <dbReference type="NCBI Taxonomy" id="155865"/>
    <lineage>
        <taxon>Bacteria</taxon>
        <taxon>Bacillati</taxon>
        <taxon>Bacillota</taxon>
        <taxon>Clostridia</taxon>
        <taxon>Eubacteriales</taxon>
        <taxon>Eubacteriaceae</taxon>
        <taxon>Eubacterium</taxon>
    </lineage>
</organism>
<keyword evidence="4" id="KW-1185">Reference proteome</keyword>
<dbReference type="CDD" id="cd02440">
    <property type="entry name" value="AdoMet_MTases"/>
    <property type="match status" value="1"/>
</dbReference>
<dbReference type="EMBL" id="FPBT01000009">
    <property type="protein sequence ID" value="SFU52202.1"/>
    <property type="molecule type" value="Genomic_DNA"/>
</dbReference>
<dbReference type="PANTHER" id="PTHR44068:SF1">
    <property type="entry name" value="HYPOTHETICAL LOC100005854"/>
    <property type="match status" value="1"/>
</dbReference>
<feature type="domain" description="Methyltransferase type 11" evidence="2">
    <location>
        <begin position="50"/>
        <end position="149"/>
    </location>
</feature>
<accession>A0A1I7GUV5</accession>
<evidence type="ECO:0000313" key="3">
    <source>
        <dbReference type="EMBL" id="SFU52202.1"/>
    </source>
</evidence>
<keyword evidence="1 3" id="KW-0808">Transferase</keyword>
<evidence type="ECO:0000256" key="1">
    <source>
        <dbReference type="ARBA" id="ARBA00022679"/>
    </source>
</evidence>
<dbReference type="InterPro" id="IPR050447">
    <property type="entry name" value="Erg6_SMT_methyltransf"/>
</dbReference>
<protein>
    <submittedName>
        <fullName evidence="3">Methyltransferase domain-containing protein</fullName>
    </submittedName>
</protein>
<dbReference type="PANTHER" id="PTHR44068">
    <property type="entry name" value="ZGC:194242"/>
    <property type="match status" value="1"/>
</dbReference>
<dbReference type="GO" id="GO:0016126">
    <property type="term" value="P:sterol biosynthetic process"/>
    <property type="evidence" value="ECO:0007669"/>
    <property type="project" value="TreeGrafter"/>
</dbReference>
<sequence>MGLLKKYFNQTRKPEGKLGRLMISGMNSGHAKLTDWGFTQLPEIPVKKAVDLGCGGGRSVSLLLEKFPGSHVTGVDYSPLSVDKAREYNRDEIDAGCCTIMQGDVSSLDLPKETYDLATAFETIYFWPGLDRCFDQVAGILKPGGWFMICNESDGTDASSLKYEKIIDGMKIYTAQEIEAALEKAGFTEVRTNHHGSKSWMCVLAMNPA</sequence>
<dbReference type="Gene3D" id="3.40.50.150">
    <property type="entry name" value="Vaccinia Virus protein VP39"/>
    <property type="match status" value="1"/>
</dbReference>
<dbReference type="OrthoDB" id="9772751at2"/>
<dbReference type="GO" id="GO:0003838">
    <property type="term" value="F:sterol 24-C-methyltransferase activity"/>
    <property type="evidence" value="ECO:0007669"/>
    <property type="project" value="TreeGrafter"/>
</dbReference>
<dbReference type="Proteomes" id="UP000198817">
    <property type="component" value="Unassembled WGS sequence"/>
</dbReference>
<keyword evidence="3" id="KW-0489">Methyltransferase</keyword>
<gene>
    <name evidence="3" type="ORF">SAMN05216508_10961</name>
</gene>
<dbReference type="InterPro" id="IPR029063">
    <property type="entry name" value="SAM-dependent_MTases_sf"/>
</dbReference>
<dbReference type="AlphaFoldDB" id="A0A1I7GUV5"/>
<evidence type="ECO:0000313" key="4">
    <source>
        <dbReference type="Proteomes" id="UP000198817"/>
    </source>
</evidence>
<dbReference type="GO" id="GO:0032259">
    <property type="term" value="P:methylation"/>
    <property type="evidence" value="ECO:0007669"/>
    <property type="project" value="UniProtKB-KW"/>
</dbReference>
<dbReference type="SUPFAM" id="SSF53335">
    <property type="entry name" value="S-adenosyl-L-methionine-dependent methyltransferases"/>
    <property type="match status" value="1"/>
</dbReference>
<name>A0A1I7GUV5_9FIRM</name>